<feature type="domain" description="IPT/TIG" evidence="3">
    <location>
        <begin position="940"/>
        <end position="1038"/>
    </location>
</feature>
<feature type="region of interest" description="Disordered" evidence="1">
    <location>
        <begin position="1090"/>
        <end position="1124"/>
    </location>
</feature>
<dbReference type="InterPro" id="IPR045584">
    <property type="entry name" value="Pilin-like"/>
</dbReference>
<dbReference type="EMBL" id="CAFBLC010000038">
    <property type="protein sequence ID" value="CAB4854849.1"/>
    <property type="molecule type" value="Genomic_DNA"/>
</dbReference>
<dbReference type="AlphaFoldDB" id="A0A6J6VDF2"/>
<name>A0A6J6VDF2_9ZZZZ</name>
<evidence type="ECO:0000256" key="2">
    <source>
        <dbReference type="SAM" id="Phobius"/>
    </source>
</evidence>
<feature type="transmembrane region" description="Helical" evidence="2">
    <location>
        <begin position="12"/>
        <end position="36"/>
    </location>
</feature>
<feature type="region of interest" description="Disordered" evidence="1">
    <location>
        <begin position="890"/>
        <end position="915"/>
    </location>
</feature>
<dbReference type="InterPro" id="IPR014756">
    <property type="entry name" value="Ig_E-set"/>
</dbReference>
<accession>A0A6J6VDF2</accession>
<dbReference type="EMBL" id="CAFBQI010000001">
    <property type="protein sequence ID" value="CAB5043883.1"/>
    <property type="molecule type" value="Genomic_DNA"/>
</dbReference>
<dbReference type="SUPFAM" id="SSF81296">
    <property type="entry name" value="E set domains"/>
    <property type="match status" value="1"/>
</dbReference>
<protein>
    <submittedName>
        <fullName evidence="4">Unannotated protein</fullName>
    </submittedName>
</protein>
<evidence type="ECO:0000313" key="6">
    <source>
        <dbReference type="EMBL" id="CAB5043883.1"/>
    </source>
</evidence>
<feature type="compositionally biased region" description="Low complexity" evidence="1">
    <location>
        <begin position="1102"/>
        <end position="1124"/>
    </location>
</feature>
<evidence type="ECO:0000256" key="1">
    <source>
        <dbReference type="SAM" id="MobiDB-lite"/>
    </source>
</evidence>
<feature type="region of interest" description="Disordered" evidence="1">
    <location>
        <begin position="517"/>
        <end position="549"/>
    </location>
</feature>
<gene>
    <name evidence="4" type="ORF">UFOPK2918_00161</name>
    <name evidence="5" type="ORF">UFOPK3288_01081</name>
    <name evidence="6" type="ORF">UFOPK4303_00041</name>
</gene>
<organism evidence="4">
    <name type="scientific">freshwater metagenome</name>
    <dbReference type="NCBI Taxonomy" id="449393"/>
    <lineage>
        <taxon>unclassified sequences</taxon>
        <taxon>metagenomes</taxon>
        <taxon>ecological metagenomes</taxon>
    </lineage>
</organism>
<dbReference type="Pfam" id="PF07963">
    <property type="entry name" value="N_methyl"/>
    <property type="match status" value="1"/>
</dbReference>
<evidence type="ECO:0000259" key="3">
    <source>
        <dbReference type="Pfam" id="PF01833"/>
    </source>
</evidence>
<keyword evidence="2" id="KW-1133">Transmembrane helix</keyword>
<dbReference type="InterPro" id="IPR013783">
    <property type="entry name" value="Ig-like_fold"/>
</dbReference>
<proteinExistence type="predicted"/>
<dbReference type="InterPro" id="IPR012902">
    <property type="entry name" value="N_methyl_site"/>
</dbReference>
<dbReference type="EMBL" id="CAEZZT010000006">
    <property type="protein sequence ID" value="CAB4768795.1"/>
    <property type="molecule type" value="Genomic_DNA"/>
</dbReference>
<dbReference type="Gene3D" id="2.60.40.10">
    <property type="entry name" value="Immunoglobulins"/>
    <property type="match status" value="1"/>
</dbReference>
<dbReference type="InterPro" id="IPR002909">
    <property type="entry name" value="IPT_dom"/>
</dbReference>
<dbReference type="NCBIfam" id="TIGR02532">
    <property type="entry name" value="IV_pilin_GFxxxE"/>
    <property type="match status" value="1"/>
</dbReference>
<evidence type="ECO:0000313" key="5">
    <source>
        <dbReference type="EMBL" id="CAB4854849.1"/>
    </source>
</evidence>
<dbReference type="Pfam" id="PF01833">
    <property type="entry name" value="TIG"/>
    <property type="match status" value="1"/>
</dbReference>
<dbReference type="PROSITE" id="PS00409">
    <property type="entry name" value="PROKAR_NTER_METHYL"/>
    <property type="match status" value="1"/>
</dbReference>
<dbReference type="SUPFAM" id="SSF54523">
    <property type="entry name" value="Pili subunits"/>
    <property type="match status" value="1"/>
</dbReference>
<sequence length="1140" mass="117420">MAKQNKTKSDAGFSLVEVLVALVILALAGAALVQLLQGSTQQSRGISTKTVALSGLESEVAAYDGAKYIACDGTSANPYAVGKNANTDVTIETFLNYKYTDGSGKTIQINEWVPCLDTPPGSGKIALAFSRANYKPTVQRIHLAQDVAKQTGNTNAATTELSTRVYRDIIKTSRPRNADGSFNGGGVICKIASNITFSGGSYQLGVNNPGSANMALTALATSGNGTDPCPTPNSSLIFNVVSSGIPADWDAKVIGSTLTVTSTRRTLPAYPLTRAAVLTIEGYDTDTNFLLQQASVLVTVTFPKPVITAFIVKDKFGNVRDCPDYVAALPNTPADGVCGVKDDVVTVSGDYLLGNPDDIKVNPLTVMFNGVEVPAANFKPLLPGSTTSYYPYSDSAISFKVPGNVANTSNTEGHTFTVETQGGIDTTPYEYFSIPTPIVDDAGGSYTTAKAIDAGVSDVVTAGYHPWGSGNTNQVTFQGYNFTTANLLEFTCISGTGCVDGRVPGFINTRALTSSNTSLCTGSNGSSSSQSSWSRTNRTNTSVSIRNRPANVTTAPTTFAWVTSSSRYSNSSTILNFDNQITTCVPASAIAGKVYVTNAAGDGTSVFNFHPEPVIVDFISRSSNNNNNNNGEYGDNYFGPGSGSANGSAGNSIDGAGAGVDISVIGTGLKNVKSVKFGAGAVQTYSSSGSCKVFCDSASENEIRLAVPTTTANAKDGVMTVTSGTTNYTSLLNFYVTPRVKSITVNVNNQDVVTSTPNMGQVITLNGTGFTGLSPSSSTGGVKINSVNATATNTSDNSLDVAISCSITTGQSLPILVTTGLGSSTGTPKSITVSANFTPVITGVGTNSSGTDGTWLSGSTVKVSGSGLACAKFVKWNNQALAVSSATDTLATTSSSSSPNGKLSSTAPTDCSPTVSVSSNAVSTNNSGDYVSNFTLTPKPTVTKFSVGSASSIVKGSTQVTLTGTNFCTDTNNIKIYLQKYTTSVNNNGNKSGSALTISGSDITNKSSTSLTFVIPSSLASGSYQISVQNGTQSAVSAKNSCSSCGSIALRSPLVRNTPIALTFKSLYSNFIVLAGQLLDISNTSNSSNSNYNEGENLPILSSNSGSSSASVTSPSTSTSTSSLSASTSANIDQLYLVVP</sequence>
<keyword evidence="2" id="KW-0812">Transmembrane</keyword>
<reference evidence="4" key="1">
    <citation type="submission" date="2020-05" db="EMBL/GenBank/DDBJ databases">
        <authorList>
            <person name="Chiriac C."/>
            <person name="Salcher M."/>
            <person name="Ghai R."/>
            <person name="Kavagutti S V."/>
        </authorList>
    </citation>
    <scope>NUCLEOTIDE SEQUENCE</scope>
</reference>
<keyword evidence="2" id="KW-0472">Membrane</keyword>
<feature type="compositionally biased region" description="Low complexity" evidence="1">
    <location>
        <begin position="517"/>
        <end position="548"/>
    </location>
</feature>
<evidence type="ECO:0000313" key="4">
    <source>
        <dbReference type="EMBL" id="CAB4768795.1"/>
    </source>
</evidence>